<dbReference type="Proteomes" id="UP001233999">
    <property type="component" value="Unassembled WGS sequence"/>
</dbReference>
<dbReference type="AlphaFoldDB" id="A0AAD7ZAZ4"/>
<evidence type="ECO:0000313" key="2">
    <source>
        <dbReference type="Proteomes" id="UP001233999"/>
    </source>
</evidence>
<sequence length="104" mass="12167">ELNELRKPSTDNPEILRFFRYMKAAKDGQDGQECMRVYPGCMAVSNNNSASPPMIKTYHDINKLVQARRLSRSMAHDNKHESQESAKVFFYYLSDMKQEKRYPS</sequence>
<keyword evidence="2" id="KW-1185">Reference proteome</keyword>
<evidence type="ECO:0000313" key="1">
    <source>
        <dbReference type="EMBL" id="KAJ9577065.1"/>
    </source>
</evidence>
<reference evidence="1" key="1">
    <citation type="journal article" date="2023" name="IScience">
        <title>Live-bearing cockroach genome reveals convergent evolutionary mechanisms linked to viviparity in insects and beyond.</title>
        <authorList>
            <person name="Fouks B."/>
            <person name="Harrison M.C."/>
            <person name="Mikhailova A.A."/>
            <person name="Marchal E."/>
            <person name="English S."/>
            <person name="Carruthers M."/>
            <person name="Jennings E.C."/>
            <person name="Chiamaka E.L."/>
            <person name="Frigard R.A."/>
            <person name="Pippel M."/>
            <person name="Attardo G.M."/>
            <person name="Benoit J.B."/>
            <person name="Bornberg-Bauer E."/>
            <person name="Tobe S.S."/>
        </authorList>
    </citation>
    <scope>NUCLEOTIDE SEQUENCE</scope>
    <source>
        <strain evidence="1">Stay&amp;Tobe</strain>
    </source>
</reference>
<reference evidence="1" key="2">
    <citation type="submission" date="2023-05" db="EMBL/GenBank/DDBJ databases">
        <authorList>
            <person name="Fouks B."/>
        </authorList>
    </citation>
    <scope>NUCLEOTIDE SEQUENCE</scope>
    <source>
        <strain evidence="1">Stay&amp;Tobe</strain>
        <tissue evidence="1">Testes</tissue>
    </source>
</reference>
<gene>
    <name evidence="1" type="ORF">L9F63_006345</name>
</gene>
<organism evidence="1 2">
    <name type="scientific">Diploptera punctata</name>
    <name type="common">Pacific beetle cockroach</name>
    <dbReference type="NCBI Taxonomy" id="6984"/>
    <lineage>
        <taxon>Eukaryota</taxon>
        <taxon>Metazoa</taxon>
        <taxon>Ecdysozoa</taxon>
        <taxon>Arthropoda</taxon>
        <taxon>Hexapoda</taxon>
        <taxon>Insecta</taxon>
        <taxon>Pterygota</taxon>
        <taxon>Neoptera</taxon>
        <taxon>Polyneoptera</taxon>
        <taxon>Dictyoptera</taxon>
        <taxon>Blattodea</taxon>
        <taxon>Blaberoidea</taxon>
        <taxon>Blaberidae</taxon>
        <taxon>Diplopterinae</taxon>
        <taxon>Diploptera</taxon>
    </lineage>
</organism>
<protein>
    <submittedName>
        <fullName evidence="1">Uncharacterized protein</fullName>
    </submittedName>
</protein>
<name>A0AAD7ZAZ4_DIPPU</name>
<feature type="non-terminal residue" evidence="1">
    <location>
        <position position="1"/>
    </location>
</feature>
<accession>A0AAD7ZAZ4</accession>
<dbReference type="EMBL" id="JASPKZ010009377">
    <property type="protein sequence ID" value="KAJ9577065.1"/>
    <property type="molecule type" value="Genomic_DNA"/>
</dbReference>
<proteinExistence type="predicted"/>
<comment type="caution">
    <text evidence="1">The sequence shown here is derived from an EMBL/GenBank/DDBJ whole genome shotgun (WGS) entry which is preliminary data.</text>
</comment>